<evidence type="ECO:0000313" key="3">
    <source>
        <dbReference type="Proteomes" id="UP000027265"/>
    </source>
</evidence>
<sequence length="121" mass="13550">YRRVTQCRVGHAFIGKYYTQFNIPEPVDCPCGAGYQTSKHILTECPCYEDHHHYLYGVSPGLSLPVILGIMTKGIDALSSFFMESGAFTKTGELRGGPRELPRYEEEPDVDLSDGDLEDED</sequence>
<feature type="compositionally biased region" description="Acidic residues" evidence="1">
    <location>
        <begin position="106"/>
        <end position="121"/>
    </location>
</feature>
<dbReference type="STRING" id="933084.A0A067PG74"/>
<feature type="non-terminal residue" evidence="2">
    <location>
        <position position="1"/>
    </location>
</feature>
<reference evidence="3" key="1">
    <citation type="journal article" date="2014" name="Proc. Natl. Acad. Sci. U.S.A.">
        <title>Extensive sampling of basidiomycete genomes demonstrates inadequacy of the white-rot/brown-rot paradigm for wood decay fungi.</title>
        <authorList>
            <person name="Riley R."/>
            <person name="Salamov A.A."/>
            <person name="Brown D.W."/>
            <person name="Nagy L.G."/>
            <person name="Floudas D."/>
            <person name="Held B.W."/>
            <person name="Levasseur A."/>
            <person name="Lombard V."/>
            <person name="Morin E."/>
            <person name="Otillar R."/>
            <person name="Lindquist E.A."/>
            <person name="Sun H."/>
            <person name="LaButti K.M."/>
            <person name="Schmutz J."/>
            <person name="Jabbour D."/>
            <person name="Luo H."/>
            <person name="Baker S.E."/>
            <person name="Pisabarro A.G."/>
            <person name="Walton J.D."/>
            <person name="Blanchette R.A."/>
            <person name="Henrissat B."/>
            <person name="Martin F."/>
            <person name="Cullen D."/>
            <person name="Hibbett D.S."/>
            <person name="Grigoriev I.V."/>
        </authorList>
    </citation>
    <scope>NUCLEOTIDE SEQUENCE [LARGE SCALE GENOMIC DNA]</scope>
    <source>
        <strain evidence="3">MUCL 33604</strain>
    </source>
</reference>
<dbReference type="EMBL" id="KL197784">
    <property type="protein sequence ID" value="KDQ49446.1"/>
    <property type="molecule type" value="Genomic_DNA"/>
</dbReference>
<evidence type="ECO:0000256" key="1">
    <source>
        <dbReference type="SAM" id="MobiDB-lite"/>
    </source>
</evidence>
<dbReference type="HOGENOM" id="CLU_163773_0_0_1"/>
<evidence type="ECO:0000313" key="2">
    <source>
        <dbReference type="EMBL" id="KDQ49446.1"/>
    </source>
</evidence>
<feature type="region of interest" description="Disordered" evidence="1">
    <location>
        <begin position="90"/>
        <end position="121"/>
    </location>
</feature>
<protein>
    <submittedName>
        <fullName evidence="2">Uncharacterized protein</fullName>
    </submittedName>
</protein>
<dbReference type="AlphaFoldDB" id="A0A067PG74"/>
<feature type="compositionally biased region" description="Basic and acidic residues" evidence="1">
    <location>
        <begin position="92"/>
        <end position="105"/>
    </location>
</feature>
<name>A0A067PG74_9AGAM</name>
<keyword evidence="3" id="KW-1185">Reference proteome</keyword>
<dbReference type="OrthoDB" id="3230070at2759"/>
<accession>A0A067PG74</accession>
<gene>
    <name evidence="2" type="ORF">JAAARDRAFT_143445</name>
</gene>
<dbReference type="Proteomes" id="UP000027265">
    <property type="component" value="Unassembled WGS sequence"/>
</dbReference>
<proteinExistence type="predicted"/>
<dbReference type="InParanoid" id="A0A067PG74"/>
<organism evidence="2 3">
    <name type="scientific">Jaapia argillacea MUCL 33604</name>
    <dbReference type="NCBI Taxonomy" id="933084"/>
    <lineage>
        <taxon>Eukaryota</taxon>
        <taxon>Fungi</taxon>
        <taxon>Dikarya</taxon>
        <taxon>Basidiomycota</taxon>
        <taxon>Agaricomycotina</taxon>
        <taxon>Agaricomycetes</taxon>
        <taxon>Agaricomycetidae</taxon>
        <taxon>Jaapiales</taxon>
        <taxon>Jaapiaceae</taxon>
        <taxon>Jaapia</taxon>
    </lineage>
</organism>